<evidence type="ECO:0000256" key="4">
    <source>
        <dbReference type="ARBA" id="ARBA00022692"/>
    </source>
</evidence>
<evidence type="ECO:0000256" key="11">
    <source>
        <dbReference type="PIRNR" id="PIRNR008835"/>
    </source>
</evidence>
<dbReference type="PANTHER" id="PTHR13247:SF0">
    <property type="entry name" value="MITOCHONDRIAL FISSION 1 PROTEIN"/>
    <property type="match status" value="1"/>
</dbReference>
<keyword evidence="15" id="KW-1185">Reference proteome</keyword>
<comment type="subcellular location">
    <subcellularLocation>
        <location evidence="2">Mitochondrion outer membrane</location>
        <topology evidence="2">Single-pass membrane protein</topology>
    </subcellularLocation>
    <subcellularLocation>
        <location evidence="1">Peroxisome membrane</location>
        <topology evidence="1">Single-pass membrane protein</topology>
    </subcellularLocation>
</comment>
<dbReference type="InterPro" id="IPR028058">
    <property type="entry name" value="Fis1_TPR_N"/>
</dbReference>
<dbReference type="PANTHER" id="PTHR13247">
    <property type="entry name" value="TETRATRICOPEPTIDE REPEAT PROTEIN 11 TPR REPEAT PROTEIN 11"/>
    <property type="match status" value="1"/>
</dbReference>
<keyword evidence="9 11" id="KW-0472">Membrane</keyword>
<dbReference type="SUPFAM" id="SSF48452">
    <property type="entry name" value="TPR-like"/>
    <property type="match status" value="1"/>
</dbReference>
<evidence type="ECO:0000256" key="1">
    <source>
        <dbReference type="ARBA" id="ARBA00004549"/>
    </source>
</evidence>
<reference evidence="15" key="1">
    <citation type="submission" date="2015-02" db="EMBL/GenBank/DDBJ databases">
        <title>Genome sequencing for Strongylocentrotus purpuratus.</title>
        <authorList>
            <person name="Murali S."/>
            <person name="Liu Y."/>
            <person name="Vee V."/>
            <person name="English A."/>
            <person name="Wang M."/>
            <person name="Skinner E."/>
            <person name="Han Y."/>
            <person name="Muzny D.M."/>
            <person name="Worley K.C."/>
            <person name="Gibbs R.A."/>
        </authorList>
    </citation>
    <scope>NUCLEOTIDE SEQUENCE</scope>
</reference>
<evidence type="ECO:0000256" key="3">
    <source>
        <dbReference type="ARBA" id="ARBA00008937"/>
    </source>
</evidence>
<dbReference type="EnsemblMetazoa" id="XM_030981647">
    <property type="protein sequence ID" value="XP_030837507"/>
    <property type="gene ID" value="LOC756336"/>
</dbReference>
<dbReference type="InterPro" id="IPR019734">
    <property type="entry name" value="TPR_rpt"/>
</dbReference>
<reference evidence="14" key="2">
    <citation type="submission" date="2021-01" db="UniProtKB">
        <authorList>
            <consortium name="EnsemblMetazoa"/>
        </authorList>
    </citation>
    <scope>IDENTIFICATION</scope>
</reference>
<feature type="repeat" description="TPR" evidence="12">
    <location>
        <begin position="71"/>
        <end position="104"/>
    </location>
</feature>
<protein>
    <recommendedName>
        <fullName evidence="11">Mitochondrial fission 1 protein</fullName>
    </recommendedName>
</protein>
<evidence type="ECO:0000256" key="6">
    <source>
        <dbReference type="ARBA" id="ARBA00022787"/>
    </source>
</evidence>
<dbReference type="PIRSF" id="PIRSF008835">
    <property type="entry name" value="TPR_repeat_11_Fis1"/>
    <property type="match status" value="1"/>
</dbReference>
<dbReference type="InParanoid" id="A0A7M7SX05"/>
<evidence type="ECO:0000256" key="7">
    <source>
        <dbReference type="ARBA" id="ARBA00022989"/>
    </source>
</evidence>
<evidence type="ECO:0000313" key="15">
    <source>
        <dbReference type="Proteomes" id="UP000007110"/>
    </source>
</evidence>
<dbReference type="CTD" id="51024"/>
<dbReference type="CDD" id="cd12212">
    <property type="entry name" value="Fis1"/>
    <property type="match status" value="1"/>
</dbReference>
<evidence type="ECO:0000313" key="14">
    <source>
        <dbReference type="EnsemblMetazoa" id="XP_030837507"/>
    </source>
</evidence>
<accession>A0A7M7SX05</accession>
<comment type="function">
    <text evidence="11">Involved in the fragmentation of the mitochondrial network and its perinuclear clustering.</text>
</comment>
<dbReference type="FunFam" id="1.25.40.10:FF:000147">
    <property type="entry name" value="Mitochondrial fission 1 protein"/>
    <property type="match status" value="1"/>
</dbReference>
<dbReference type="InterPro" id="IPR011990">
    <property type="entry name" value="TPR-like_helical_dom_sf"/>
</dbReference>
<dbReference type="GO" id="GO:0005778">
    <property type="term" value="C:peroxisomal membrane"/>
    <property type="evidence" value="ECO:0000318"/>
    <property type="project" value="GO_Central"/>
</dbReference>
<dbReference type="Pfam" id="PF14852">
    <property type="entry name" value="Fis1_TPR_N"/>
    <property type="match status" value="1"/>
</dbReference>
<dbReference type="GO" id="GO:0006915">
    <property type="term" value="P:apoptotic process"/>
    <property type="evidence" value="ECO:0007669"/>
    <property type="project" value="UniProtKB-KW"/>
</dbReference>
<dbReference type="RefSeq" id="XP_030837507.1">
    <property type="nucleotide sequence ID" value="XM_030981647.1"/>
</dbReference>
<keyword evidence="10" id="KW-0576">Peroxisome</keyword>
<sequence>METIVEEIVAVEVLKKHEQLYNAELAQGRVTVGTQFQYAWCLVRSRYRDDMRRGVVLLEELLHGGSPQVQRDCLFYLAIGYYRLKDYTKSLKYVQGLLQIEPNNRQGAELERLIKKKMKSDGLLGMAIVGGAAVALAGLVGAGIALAKK</sequence>
<evidence type="ECO:0000256" key="5">
    <source>
        <dbReference type="ARBA" id="ARBA00022703"/>
    </source>
</evidence>
<dbReference type="GO" id="GO:0060090">
    <property type="term" value="F:molecular adaptor activity"/>
    <property type="evidence" value="ECO:0000318"/>
    <property type="project" value="GO_Central"/>
</dbReference>
<dbReference type="GO" id="GO:0008289">
    <property type="term" value="F:lipid binding"/>
    <property type="evidence" value="ECO:0000318"/>
    <property type="project" value="GO_Central"/>
</dbReference>
<proteinExistence type="inferred from homology"/>
<keyword evidence="4 13" id="KW-0812">Transmembrane</keyword>
<feature type="transmembrane region" description="Helical" evidence="13">
    <location>
        <begin position="122"/>
        <end position="147"/>
    </location>
</feature>
<name>A0A7M7SX05_STRPU</name>
<keyword evidence="7 13" id="KW-1133">Transmembrane helix</keyword>
<keyword evidence="5" id="KW-0053">Apoptosis</keyword>
<dbReference type="GO" id="GO:0005741">
    <property type="term" value="C:mitochondrial outer membrane"/>
    <property type="evidence" value="ECO:0000318"/>
    <property type="project" value="GO_Central"/>
</dbReference>
<comment type="domain">
    <text evidence="11">The C-terminus is required for mitochondrial localization, while the N-terminus is necessary for mitochondrial fission.</text>
</comment>
<evidence type="ECO:0000256" key="13">
    <source>
        <dbReference type="SAM" id="Phobius"/>
    </source>
</evidence>
<dbReference type="FunCoup" id="A0A7M7SX05">
    <property type="interactions" value="1966"/>
</dbReference>
<evidence type="ECO:0000256" key="9">
    <source>
        <dbReference type="ARBA" id="ARBA00023136"/>
    </source>
</evidence>
<organism evidence="14 15">
    <name type="scientific">Strongylocentrotus purpuratus</name>
    <name type="common">Purple sea urchin</name>
    <dbReference type="NCBI Taxonomy" id="7668"/>
    <lineage>
        <taxon>Eukaryota</taxon>
        <taxon>Metazoa</taxon>
        <taxon>Echinodermata</taxon>
        <taxon>Eleutherozoa</taxon>
        <taxon>Echinozoa</taxon>
        <taxon>Echinoidea</taxon>
        <taxon>Euechinoidea</taxon>
        <taxon>Echinacea</taxon>
        <taxon>Camarodonta</taxon>
        <taxon>Echinidea</taxon>
        <taxon>Strongylocentrotidae</taxon>
        <taxon>Strongylocentrotus</taxon>
    </lineage>
</organism>
<keyword evidence="6 11" id="KW-1000">Mitochondrion outer membrane</keyword>
<keyword evidence="12" id="KW-0802">TPR repeat</keyword>
<dbReference type="GO" id="GO:0000266">
    <property type="term" value="P:mitochondrial fission"/>
    <property type="evidence" value="ECO:0000318"/>
    <property type="project" value="GO_Central"/>
</dbReference>
<dbReference type="Proteomes" id="UP000007110">
    <property type="component" value="Unassembled WGS sequence"/>
</dbReference>
<dbReference type="GO" id="GO:0016559">
    <property type="term" value="P:peroxisome fission"/>
    <property type="evidence" value="ECO:0000318"/>
    <property type="project" value="GO_Central"/>
</dbReference>
<evidence type="ECO:0000256" key="8">
    <source>
        <dbReference type="ARBA" id="ARBA00023128"/>
    </source>
</evidence>
<dbReference type="GeneID" id="756336"/>
<dbReference type="OMA" id="QFNYAWG"/>
<dbReference type="OrthoDB" id="421154at2759"/>
<evidence type="ECO:0000256" key="12">
    <source>
        <dbReference type="PROSITE-ProRule" id="PRU00339"/>
    </source>
</evidence>
<dbReference type="InterPro" id="IPR033745">
    <property type="entry name" value="Fis1_cytosol"/>
</dbReference>
<evidence type="ECO:0000256" key="10">
    <source>
        <dbReference type="ARBA" id="ARBA00023140"/>
    </source>
</evidence>
<dbReference type="InterPro" id="IPR016543">
    <property type="entry name" value="Fis1"/>
</dbReference>
<dbReference type="KEGG" id="spu:756336"/>
<dbReference type="Pfam" id="PF14853">
    <property type="entry name" value="Fis1_TPR_C"/>
    <property type="match status" value="1"/>
</dbReference>
<dbReference type="Gene3D" id="1.25.40.10">
    <property type="entry name" value="Tetratricopeptide repeat domain"/>
    <property type="match status" value="1"/>
</dbReference>
<keyword evidence="8 11" id="KW-0496">Mitochondrion</keyword>
<dbReference type="PROSITE" id="PS50005">
    <property type="entry name" value="TPR"/>
    <property type="match status" value="1"/>
</dbReference>
<comment type="similarity">
    <text evidence="3 11">Belongs to the FIS1 family.</text>
</comment>
<dbReference type="InterPro" id="IPR028061">
    <property type="entry name" value="Fis1_TPR_C"/>
</dbReference>
<dbReference type="AlphaFoldDB" id="A0A7M7SX05"/>
<evidence type="ECO:0000256" key="2">
    <source>
        <dbReference type="ARBA" id="ARBA00004572"/>
    </source>
</evidence>